<reference evidence="1 2" key="1">
    <citation type="journal article" date="2021" name="Nat. Commun.">
        <title>Incipient diploidization of the medicinal plant Perilla within 10,000 years.</title>
        <authorList>
            <person name="Zhang Y."/>
            <person name="Shen Q."/>
            <person name="Leng L."/>
            <person name="Zhang D."/>
            <person name="Chen S."/>
            <person name="Shi Y."/>
            <person name="Ning Z."/>
            <person name="Chen S."/>
        </authorList>
    </citation>
    <scope>NUCLEOTIDE SEQUENCE [LARGE SCALE GENOMIC DNA]</scope>
    <source>
        <strain evidence="2">cv. PC099</strain>
    </source>
</reference>
<keyword evidence="2" id="KW-1185">Reference proteome</keyword>
<proteinExistence type="predicted"/>
<comment type="caution">
    <text evidence="1">The sequence shown here is derived from an EMBL/GenBank/DDBJ whole genome shotgun (WGS) entry which is preliminary data.</text>
</comment>
<dbReference type="AlphaFoldDB" id="A0AAD4JIK9"/>
<sequence length="111" mass="12404">MVQSTISTVAPTLAQSASTVALAAVRQSAQSLYDSVARQGRLDEAMSNNEDQDPELQFRGPITRSRAKKLQAYLQVMIRRKLEIEDDGIERSSSKLVNLLTIEDQEHIMEN</sequence>
<evidence type="ECO:0000313" key="2">
    <source>
        <dbReference type="Proteomes" id="UP001190926"/>
    </source>
</evidence>
<protein>
    <submittedName>
        <fullName evidence="1">Uncharacterized protein</fullName>
    </submittedName>
</protein>
<evidence type="ECO:0000313" key="1">
    <source>
        <dbReference type="EMBL" id="KAH6834524.1"/>
    </source>
</evidence>
<name>A0AAD4JIK9_PERFH</name>
<accession>A0AAD4JIK9</accession>
<organism evidence="1 2">
    <name type="scientific">Perilla frutescens var. hirtella</name>
    <name type="common">Perilla citriodora</name>
    <name type="synonym">Perilla setoyensis</name>
    <dbReference type="NCBI Taxonomy" id="608512"/>
    <lineage>
        <taxon>Eukaryota</taxon>
        <taxon>Viridiplantae</taxon>
        <taxon>Streptophyta</taxon>
        <taxon>Embryophyta</taxon>
        <taxon>Tracheophyta</taxon>
        <taxon>Spermatophyta</taxon>
        <taxon>Magnoliopsida</taxon>
        <taxon>eudicotyledons</taxon>
        <taxon>Gunneridae</taxon>
        <taxon>Pentapetalae</taxon>
        <taxon>asterids</taxon>
        <taxon>lamiids</taxon>
        <taxon>Lamiales</taxon>
        <taxon>Lamiaceae</taxon>
        <taxon>Nepetoideae</taxon>
        <taxon>Elsholtzieae</taxon>
        <taxon>Perilla</taxon>
    </lineage>
</organism>
<gene>
    <name evidence="1" type="ORF">C2S53_004134</name>
</gene>
<dbReference type="Proteomes" id="UP001190926">
    <property type="component" value="Unassembled WGS sequence"/>
</dbReference>
<dbReference type="EMBL" id="SDAM02000049">
    <property type="protein sequence ID" value="KAH6834524.1"/>
    <property type="molecule type" value="Genomic_DNA"/>
</dbReference>